<dbReference type="AlphaFoldDB" id="A0A2J6QCW1"/>
<gene>
    <name evidence="1" type="ORF">NA56DRAFT_700583</name>
</gene>
<dbReference type="Proteomes" id="UP000235672">
    <property type="component" value="Unassembled WGS sequence"/>
</dbReference>
<reference evidence="1 2" key="1">
    <citation type="submission" date="2016-05" db="EMBL/GenBank/DDBJ databases">
        <title>A degradative enzymes factory behind the ericoid mycorrhizal symbiosis.</title>
        <authorList>
            <consortium name="DOE Joint Genome Institute"/>
            <person name="Martino E."/>
            <person name="Morin E."/>
            <person name="Grelet G."/>
            <person name="Kuo A."/>
            <person name="Kohler A."/>
            <person name="Daghino S."/>
            <person name="Barry K."/>
            <person name="Choi C."/>
            <person name="Cichocki N."/>
            <person name="Clum A."/>
            <person name="Copeland A."/>
            <person name="Hainaut M."/>
            <person name="Haridas S."/>
            <person name="Labutti K."/>
            <person name="Lindquist E."/>
            <person name="Lipzen A."/>
            <person name="Khouja H.-R."/>
            <person name="Murat C."/>
            <person name="Ohm R."/>
            <person name="Olson A."/>
            <person name="Spatafora J."/>
            <person name="Veneault-Fourrey C."/>
            <person name="Henrissat B."/>
            <person name="Grigoriev I."/>
            <person name="Martin F."/>
            <person name="Perotto S."/>
        </authorList>
    </citation>
    <scope>NUCLEOTIDE SEQUENCE [LARGE SCALE GENOMIC DNA]</scope>
    <source>
        <strain evidence="1 2">UAMH 7357</strain>
    </source>
</reference>
<organism evidence="1 2">
    <name type="scientific">Hyaloscypha hepaticicola</name>
    <dbReference type="NCBI Taxonomy" id="2082293"/>
    <lineage>
        <taxon>Eukaryota</taxon>
        <taxon>Fungi</taxon>
        <taxon>Dikarya</taxon>
        <taxon>Ascomycota</taxon>
        <taxon>Pezizomycotina</taxon>
        <taxon>Leotiomycetes</taxon>
        <taxon>Helotiales</taxon>
        <taxon>Hyaloscyphaceae</taxon>
        <taxon>Hyaloscypha</taxon>
    </lineage>
</organism>
<keyword evidence="2" id="KW-1185">Reference proteome</keyword>
<name>A0A2J6QCW1_9HELO</name>
<protein>
    <submittedName>
        <fullName evidence="1">Uncharacterized protein</fullName>
    </submittedName>
</protein>
<evidence type="ECO:0000313" key="2">
    <source>
        <dbReference type="Proteomes" id="UP000235672"/>
    </source>
</evidence>
<accession>A0A2J6QCW1</accession>
<evidence type="ECO:0000313" key="1">
    <source>
        <dbReference type="EMBL" id="PMD24111.1"/>
    </source>
</evidence>
<sequence>MAFSSGGSGRFFPRPRPPLVFQSSKKPHSSDAQLTVWGLLPNPLSCGWRSVSRHGPHLSVAPMGEILPACLKDQQAGGPVRCAAWRITRGVRWSLVCLPFLPGSGGVCEFATRRSLSWPCDARITCADKETGIEDQRKVAGNPSRVLGQVSHNDWKADEIWVRFTKITRLSLRPLRPHARTHNWHLRPGVRAHLAALSVCLARFGWWFVFWAKRRAISKPTLSVNSRYSQLFSSLHLALALLHSTFFSAITIPLSYDHLTTSIQALTEGFAAYSIVLSLQRQDTASSFRRTPLLSRLTSLSTITLPAWQVHVPQLKEFCFATCLLPIRISKQFNRISNNNSRRLRTQSQPSGPHPAGFNFGLACLCR</sequence>
<dbReference type="EMBL" id="KZ613473">
    <property type="protein sequence ID" value="PMD24111.1"/>
    <property type="molecule type" value="Genomic_DNA"/>
</dbReference>
<proteinExistence type="predicted"/>